<dbReference type="AlphaFoldDB" id="A0AA87ZGE9"/>
<sequence length="122" mass="14253">MESDDLSARRTTTASYLSGCMTPPACFPPHEETEYTRLGHVSSSSASRNSRRWRRFLWRLVRDSKNMGFCGIPNQKSISFNYDAVSYSQNFDEGCHAYEDQPRRRSLVYSDVIRWDNIVHKY</sequence>
<gene>
    <name evidence="1" type="ORF">TIFTF001_004492</name>
</gene>
<reference evidence="1" key="1">
    <citation type="submission" date="2023-07" db="EMBL/GenBank/DDBJ databases">
        <title>draft genome sequence of fig (Ficus carica).</title>
        <authorList>
            <person name="Takahashi T."/>
            <person name="Nishimura K."/>
        </authorList>
    </citation>
    <scope>NUCLEOTIDE SEQUENCE</scope>
</reference>
<evidence type="ECO:0000313" key="2">
    <source>
        <dbReference type="Proteomes" id="UP001187192"/>
    </source>
</evidence>
<evidence type="ECO:0000313" key="1">
    <source>
        <dbReference type="EMBL" id="GMN34072.1"/>
    </source>
</evidence>
<accession>A0AA87ZGE9</accession>
<dbReference type="PANTHER" id="PTHR33168">
    <property type="entry name" value="STRESS INDUCED PROTEIN-RELATED"/>
    <property type="match status" value="1"/>
</dbReference>
<comment type="caution">
    <text evidence="1">The sequence shown here is derived from an EMBL/GenBank/DDBJ whole genome shotgun (WGS) entry which is preliminary data.</text>
</comment>
<dbReference type="EMBL" id="BTGU01000004">
    <property type="protein sequence ID" value="GMN34072.1"/>
    <property type="molecule type" value="Genomic_DNA"/>
</dbReference>
<organism evidence="1 2">
    <name type="scientific">Ficus carica</name>
    <name type="common">Common fig</name>
    <dbReference type="NCBI Taxonomy" id="3494"/>
    <lineage>
        <taxon>Eukaryota</taxon>
        <taxon>Viridiplantae</taxon>
        <taxon>Streptophyta</taxon>
        <taxon>Embryophyta</taxon>
        <taxon>Tracheophyta</taxon>
        <taxon>Spermatophyta</taxon>
        <taxon>Magnoliopsida</taxon>
        <taxon>eudicotyledons</taxon>
        <taxon>Gunneridae</taxon>
        <taxon>Pentapetalae</taxon>
        <taxon>rosids</taxon>
        <taxon>fabids</taxon>
        <taxon>Rosales</taxon>
        <taxon>Moraceae</taxon>
        <taxon>Ficeae</taxon>
        <taxon>Ficus</taxon>
    </lineage>
</organism>
<proteinExistence type="predicted"/>
<name>A0AA87ZGE9_FICCA</name>
<keyword evidence="2" id="KW-1185">Reference proteome</keyword>
<protein>
    <submittedName>
        <fullName evidence="1">Uncharacterized protein</fullName>
    </submittedName>
</protein>
<dbReference type="Proteomes" id="UP001187192">
    <property type="component" value="Unassembled WGS sequence"/>
</dbReference>